<keyword evidence="1" id="KW-1133">Transmembrane helix</keyword>
<evidence type="ECO:0000313" key="3">
    <source>
        <dbReference type="Proteomes" id="UP001054837"/>
    </source>
</evidence>
<feature type="transmembrane region" description="Helical" evidence="1">
    <location>
        <begin position="54"/>
        <end position="74"/>
    </location>
</feature>
<name>A0AAV4WVN3_9ARAC</name>
<accession>A0AAV4WVN3</accession>
<evidence type="ECO:0000256" key="1">
    <source>
        <dbReference type="SAM" id="Phobius"/>
    </source>
</evidence>
<gene>
    <name evidence="2" type="ORF">CDAR_205241</name>
</gene>
<proteinExistence type="predicted"/>
<organism evidence="2 3">
    <name type="scientific">Caerostris darwini</name>
    <dbReference type="NCBI Taxonomy" id="1538125"/>
    <lineage>
        <taxon>Eukaryota</taxon>
        <taxon>Metazoa</taxon>
        <taxon>Ecdysozoa</taxon>
        <taxon>Arthropoda</taxon>
        <taxon>Chelicerata</taxon>
        <taxon>Arachnida</taxon>
        <taxon>Araneae</taxon>
        <taxon>Araneomorphae</taxon>
        <taxon>Entelegynae</taxon>
        <taxon>Araneoidea</taxon>
        <taxon>Araneidae</taxon>
        <taxon>Caerostris</taxon>
    </lineage>
</organism>
<keyword evidence="3" id="KW-1185">Reference proteome</keyword>
<dbReference type="EMBL" id="BPLQ01015067">
    <property type="protein sequence ID" value="GIY85578.1"/>
    <property type="molecule type" value="Genomic_DNA"/>
</dbReference>
<keyword evidence="1" id="KW-0812">Transmembrane</keyword>
<dbReference type="AlphaFoldDB" id="A0AAV4WVN3"/>
<dbReference type="Proteomes" id="UP001054837">
    <property type="component" value="Unassembled WGS sequence"/>
</dbReference>
<comment type="caution">
    <text evidence="2">The sequence shown here is derived from an EMBL/GenBank/DDBJ whole genome shotgun (WGS) entry which is preliminary data.</text>
</comment>
<reference evidence="2 3" key="1">
    <citation type="submission" date="2021-06" db="EMBL/GenBank/DDBJ databases">
        <title>Caerostris darwini draft genome.</title>
        <authorList>
            <person name="Kono N."/>
            <person name="Arakawa K."/>
        </authorList>
    </citation>
    <scope>NUCLEOTIDE SEQUENCE [LARGE SCALE GENOMIC DNA]</scope>
</reference>
<keyword evidence="1" id="KW-0472">Membrane</keyword>
<evidence type="ECO:0000313" key="2">
    <source>
        <dbReference type="EMBL" id="GIY85578.1"/>
    </source>
</evidence>
<sequence length="147" mass="17552">MRGKKDTLRESLNLHVFSVAEITDFKAIIAIQVSADKNETSSQIIKSNSFQHRWLSILIAFLLLSIFIGLYELVQYLWNKWRTREPVPRENEAFEMQEFGEIRQWFERNAQWNRNEPEQDRSVHSLDRVSSQRQQNAYVFGDRRFSV</sequence>
<protein>
    <submittedName>
        <fullName evidence="2">Uncharacterized protein</fullName>
    </submittedName>
</protein>